<organism evidence="2 3">
    <name type="scientific">Tothia fuscella</name>
    <dbReference type="NCBI Taxonomy" id="1048955"/>
    <lineage>
        <taxon>Eukaryota</taxon>
        <taxon>Fungi</taxon>
        <taxon>Dikarya</taxon>
        <taxon>Ascomycota</taxon>
        <taxon>Pezizomycotina</taxon>
        <taxon>Dothideomycetes</taxon>
        <taxon>Pleosporomycetidae</taxon>
        <taxon>Venturiales</taxon>
        <taxon>Cylindrosympodiaceae</taxon>
        <taxon>Tothia</taxon>
    </lineage>
</organism>
<feature type="chain" id="PRO_5040168383" evidence="1">
    <location>
        <begin position="24"/>
        <end position="73"/>
    </location>
</feature>
<protein>
    <submittedName>
        <fullName evidence="2">Uncharacterized protein</fullName>
    </submittedName>
</protein>
<reference evidence="2" key="1">
    <citation type="journal article" date="2020" name="Stud. Mycol.">
        <title>101 Dothideomycetes genomes: a test case for predicting lifestyles and emergence of pathogens.</title>
        <authorList>
            <person name="Haridas S."/>
            <person name="Albert R."/>
            <person name="Binder M."/>
            <person name="Bloem J."/>
            <person name="Labutti K."/>
            <person name="Salamov A."/>
            <person name="Andreopoulos B."/>
            <person name="Baker S."/>
            <person name="Barry K."/>
            <person name="Bills G."/>
            <person name="Bluhm B."/>
            <person name="Cannon C."/>
            <person name="Castanera R."/>
            <person name="Culley D."/>
            <person name="Daum C."/>
            <person name="Ezra D."/>
            <person name="Gonzalez J."/>
            <person name="Henrissat B."/>
            <person name="Kuo A."/>
            <person name="Liang C."/>
            <person name="Lipzen A."/>
            <person name="Lutzoni F."/>
            <person name="Magnuson J."/>
            <person name="Mondo S."/>
            <person name="Nolan M."/>
            <person name="Ohm R."/>
            <person name="Pangilinan J."/>
            <person name="Park H.-J."/>
            <person name="Ramirez L."/>
            <person name="Alfaro M."/>
            <person name="Sun H."/>
            <person name="Tritt A."/>
            <person name="Yoshinaga Y."/>
            <person name="Zwiers L.-H."/>
            <person name="Turgeon B."/>
            <person name="Goodwin S."/>
            <person name="Spatafora J."/>
            <person name="Crous P."/>
            <person name="Grigoriev I."/>
        </authorList>
    </citation>
    <scope>NUCLEOTIDE SEQUENCE</scope>
    <source>
        <strain evidence="2">CBS 130266</strain>
    </source>
</reference>
<dbReference type="EMBL" id="MU007021">
    <property type="protein sequence ID" value="KAF2433263.1"/>
    <property type="molecule type" value="Genomic_DNA"/>
</dbReference>
<name>A0A9P4NXU6_9PEZI</name>
<evidence type="ECO:0000256" key="1">
    <source>
        <dbReference type="SAM" id="SignalP"/>
    </source>
</evidence>
<accession>A0A9P4NXU6</accession>
<evidence type="ECO:0000313" key="2">
    <source>
        <dbReference type="EMBL" id="KAF2433263.1"/>
    </source>
</evidence>
<keyword evidence="3" id="KW-1185">Reference proteome</keyword>
<proteinExistence type="predicted"/>
<sequence length="73" mass="8141">MSTFASISTLKLAALIISTKSHGSYDVEYKLKDIHACFKRQNLRNDLIQSDGPSIQYIERAPKGPPTTWPSFG</sequence>
<gene>
    <name evidence="2" type="ORF">EJ08DRAFT_647328</name>
</gene>
<keyword evidence="1" id="KW-0732">Signal</keyword>
<comment type="caution">
    <text evidence="2">The sequence shown here is derived from an EMBL/GenBank/DDBJ whole genome shotgun (WGS) entry which is preliminary data.</text>
</comment>
<evidence type="ECO:0000313" key="3">
    <source>
        <dbReference type="Proteomes" id="UP000800235"/>
    </source>
</evidence>
<dbReference type="AlphaFoldDB" id="A0A9P4NXU6"/>
<feature type="signal peptide" evidence="1">
    <location>
        <begin position="1"/>
        <end position="23"/>
    </location>
</feature>
<dbReference type="Proteomes" id="UP000800235">
    <property type="component" value="Unassembled WGS sequence"/>
</dbReference>